<dbReference type="OrthoDB" id="21094at2"/>
<evidence type="ECO:0000256" key="1">
    <source>
        <dbReference type="ARBA" id="ARBA00004429"/>
    </source>
</evidence>
<dbReference type="Proteomes" id="UP000319852">
    <property type="component" value="Chromosome"/>
</dbReference>
<evidence type="ECO:0000256" key="6">
    <source>
        <dbReference type="ARBA" id="ARBA00022989"/>
    </source>
</evidence>
<evidence type="ECO:0000256" key="5">
    <source>
        <dbReference type="ARBA" id="ARBA00022692"/>
    </source>
</evidence>
<keyword evidence="7 8" id="KW-0472">Membrane</keyword>
<feature type="transmembrane region" description="Helical" evidence="8">
    <location>
        <begin position="71"/>
        <end position="88"/>
    </location>
</feature>
<feature type="transmembrane region" description="Helical" evidence="8">
    <location>
        <begin position="45"/>
        <end position="65"/>
    </location>
</feature>
<dbReference type="InterPro" id="IPR002771">
    <property type="entry name" value="Multi_antbiot-R_MarC"/>
</dbReference>
<dbReference type="RefSeq" id="WP_145058044.1">
    <property type="nucleotide sequence ID" value="NZ_CP036263.1"/>
</dbReference>
<keyword evidence="10" id="KW-1185">Reference proteome</keyword>
<proteinExistence type="inferred from homology"/>
<evidence type="ECO:0000256" key="3">
    <source>
        <dbReference type="ARBA" id="ARBA00022475"/>
    </source>
</evidence>
<keyword evidence="6 8" id="KW-1133">Transmembrane helix</keyword>
<feature type="transmembrane region" description="Helical" evidence="8">
    <location>
        <begin position="178"/>
        <end position="199"/>
    </location>
</feature>
<comment type="subcellular location">
    <subcellularLocation>
        <location evidence="1">Cell inner membrane</location>
        <topology evidence="1">Multi-pass membrane protein</topology>
    </subcellularLocation>
    <subcellularLocation>
        <location evidence="8">Cell membrane</location>
        <topology evidence="8">Multi-pass membrane protein</topology>
    </subcellularLocation>
</comment>
<name>A0A517MRS0_9BACT</name>
<protein>
    <recommendedName>
        <fullName evidence="8">UPF0056 membrane protein</fullName>
    </recommendedName>
</protein>
<feature type="transmembrane region" description="Helical" evidence="8">
    <location>
        <begin position="136"/>
        <end position="158"/>
    </location>
</feature>
<evidence type="ECO:0000313" key="10">
    <source>
        <dbReference type="Proteomes" id="UP000319852"/>
    </source>
</evidence>
<keyword evidence="4" id="KW-0997">Cell inner membrane</keyword>
<dbReference type="EMBL" id="CP036263">
    <property type="protein sequence ID" value="QDS97564.1"/>
    <property type="molecule type" value="Genomic_DNA"/>
</dbReference>
<evidence type="ECO:0000256" key="8">
    <source>
        <dbReference type="RuleBase" id="RU362048"/>
    </source>
</evidence>
<dbReference type="Pfam" id="PF01914">
    <property type="entry name" value="MarC"/>
    <property type="match status" value="1"/>
</dbReference>
<keyword evidence="5 8" id="KW-0812">Transmembrane</keyword>
<dbReference type="GO" id="GO:0005886">
    <property type="term" value="C:plasma membrane"/>
    <property type="evidence" value="ECO:0007669"/>
    <property type="project" value="UniProtKB-SubCell"/>
</dbReference>
<dbReference type="PANTHER" id="PTHR33508:SF2">
    <property type="entry name" value="UPF0056 INNER MEMBRANE PROTEIN MARC"/>
    <property type="match status" value="1"/>
</dbReference>
<accession>A0A517MRS0</accession>
<keyword evidence="3" id="KW-1003">Cell membrane</keyword>
<dbReference type="AlphaFoldDB" id="A0A517MRS0"/>
<evidence type="ECO:0000256" key="7">
    <source>
        <dbReference type="ARBA" id="ARBA00023136"/>
    </source>
</evidence>
<gene>
    <name evidence="9" type="ORF">HG15A2_08270</name>
</gene>
<dbReference type="PANTHER" id="PTHR33508">
    <property type="entry name" value="UPF0056 MEMBRANE PROTEIN YHCE"/>
    <property type="match status" value="1"/>
</dbReference>
<comment type="similarity">
    <text evidence="2 8">Belongs to the UPF0056 (MarC) family.</text>
</comment>
<reference evidence="9 10" key="1">
    <citation type="submission" date="2019-02" db="EMBL/GenBank/DDBJ databases">
        <title>Deep-cultivation of Planctomycetes and their phenomic and genomic characterization uncovers novel biology.</title>
        <authorList>
            <person name="Wiegand S."/>
            <person name="Jogler M."/>
            <person name="Boedeker C."/>
            <person name="Pinto D."/>
            <person name="Vollmers J."/>
            <person name="Rivas-Marin E."/>
            <person name="Kohn T."/>
            <person name="Peeters S.H."/>
            <person name="Heuer A."/>
            <person name="Rast P."/>
            <person name="Oberbeckmann S."/>
            <person name="Bunk B."/>
            <person name="Jeske O."/>
            <person name="Meyerdierks A."/>
            <person name="Storesund J.E."/>
            <person name="Kallscheuer N."/>
            <person name="Luecker S."/>
            <person name="Lage O.M."/>
            <person name="Pohl T."/>
            <person name="Merkel B.J."/>
            <person name="Hornburger P."/>
            <person name="Mueller R.-W."/>
            <person name="Bruemmer F."/>
            <person name="Labrenz M."/>
            <person name="Spormann A.M."/>
            <person name="Op den Camp H."/>
            <person name="Overmann J."/>
            <person name="Amann R."/>
            <person name="Jetten M.S.M."/>
            <person name="Mascher T."/>
            <person name="Medema M.H."/>
            <person name="Devos D.P."/>
            <person name="Kaster A.-K."/>
            <person name="Ovreas L."/>
            <person name="Rohde M."/>
            <person name="Galperin M.Y."/>
            <person name="Jogler C."/>
        </authorList>
    </citation>
    <scope>NUCLEOTIDE SEQUENCE [LARGE SCALE GENOMIC DNA]</scope>
    <source>
        <strain evidence="9 10">HG15A2</strain>
    </source>
</reference>
<sequence>MQQHLQAVITVLSLVNPAVCAAMFATIESGQPRSAQLRDATKASLAVLLILLLAAIVGVQFLHQFGISLDAFKVSGGIVLSWMGFSMLNAKQESAPSSKTQALRSNPPLTPLIMFAASPGTITGVITIAADHSGSEFPWTAIVAVCAAIVVTWPLMLLAARGGQKGEQSFARQTASRFMGLIVLAMGVQFVLSGLKSFFDVTS</sequence>
<evidence type="ECO:0000256" key="2">
    <source>
        <dbReference type="ARBA" id="ARBA00009784"/>
    </source>
</evidence>
<dbReference type="KEGG" id="amob:HG15A2_08270"/>
<evidence type="ECO:0000256" key="4">
    <source>
        <dbReference type="ARBA" id="ARBA00022519"/>
    </source>
</evidence>
<organism evidence="9 10">
    <name type="scientific">Adhaeretor mobilis</name>
    <dbReference type="NCBI Taxonomy" id="1930276"/>
    <lineage>
        <taxon>Bacteria</taxon>
        <taxon>Pseudomonadati</taxon>
        <taxon>Planctomycetota</taxon>
        <taxon>Planctomycetia</taxon>
        <taxon>Pirellulales</taxon>
        <taxon>Lacipirellulaceae</taxon>
        <taxon>Adhaeretor</taxon>
    </lineage>
</organism>
<feature type="transmembrane region" description="Helical" evidence="8">
    <location>
        <begin position="6"/>
        <end position="25"/>
    </location>
</feature>
<feature type="transmembrane region" description="Helical" evidence="8">
    <location>
        <begin position="109"/>
        <end position="130"/>
    </location>
</feature>
<evidence type="ECO:0000313" key="9">
    <source>
        <dbReference type="EMBL" id="QDS97564.1"/>
    </source>
</evidence>